<evidence type="ECO:0000256" key="2">
    <source>
        <dbReference type="ARBA" id="ARBA00012438"/>
    </source>
</evidence>
<dbReference type="InterPro" id="IPR003594">
    <property type="entry name" value="HATPase_dom"/>
</dbReference>
<keyword evidence="5" id="KW-0472">Membrane</keyword>
<evidence type="ECO:0000256" key="3">
    <source>
        <dbReference type="ARBA" id="ARBA00022553"/>
    </source>
</evidence>
<keyword evidence="7" id="KW-0418">Kinase</keyword>
<dbReference type="PANTHER" id="PTHR43065:SF42">
    <property type="entry name" value="TWO-COMPONENT SENSOR PPRA"/>
    <property type="match status" value="1"/>
</dbReference>
<feature type="transmembrane region" description="Helical" evidence="5">
    <location>
        <begin position="255"/>
        <end position="272"/>
    </location>
</feature>
<feature type="coiled-coil region" evidence="4">
    <location>
        <begin position="432"/>
        <end position="488"/>
    </location>
</feature>
<dbReference type="InterPro" id="IPR004358">
    <property type="entry name" value="Sig_transdc_His_kin-like_C"/>
</dbReference>
<feature type="domain" description="Histidine kinase" evidence="6">
    <location>
        <begin position="504"/>
        <end position="744"/>
    </location>
</feature>
<name>I2GK42_9BACT</name>
<dbReference type="PANTHER" id="PTHR43065">
    <property type="entry name" value="SENSOR HISTIDINE KINASE"/>
    <property type="match status" value="1"/>
</dbReference>
<dbReference type="EMBL" id="CAIT01000006">
    <property type="protein sequence ID" value="CCH54267.1"/>
    <property type="molecule type" value="Genomic_DNA"/>
</dbReference>
<reference evidence="7 8" key="1">
    <citation type="journal article" date="2012" name="J. Bacteriol.">
        <title>Genome Sequence of the Filamentous Bacterium Fibrisoma limi BUZ 3T.</title>
        <authorList>
            <person name="Filippini M."/>
            <person name="Qi W."/>
            <person name="Jaenicke S."/>
            <person name="Goesmann A."/>
            <person name="Smits T.H."/>
            <person name="Bagheri H.C."/>
        </authorList>
    </citation>
    <scope>NUCLEOTIDE SEQUENCE [LARGE SCALE GENOMIC DNA]</scope>
    <source>
        <strain evidence="8">BUZ 3T</strain>
    </source>
</reference>
<dbReference type="SMART" id="SM00388">
    <property type="entry name" value="HisKA"/>
    <property type="match status" value="1"/>
</dbReference>
<sequence>MTSSPRGMGDCWKWRAGREKARSLVSPYPNTINRPNMNQTPLLLGLCLFSSVAFSQPLFRIDSLPRQGIVLDKGWKFHVGDNPDWANPNFDDSRWDSFNPAIQSRQLPQQGIGWLRIRLQIAPPLRGKTIGLLIQQSGASDLFLNGKLVGQNGQISPQKRIEVGAGRGNLPFIALSADSVQLLAIRYAFSNEQWLPVKWREAFVVVRAVSTEFAQVDSVDQLSTSMWETLLFGIFLALGILQLLLYVVSTQQQATLNLGLFLVTQGITHLIATDSLIKVTGVTQVGLTLDLLKILFTIALTLSGYCYLIGIYQYFQQPKRFLFYTTAALTLATTPICFFFPSFEGLALFILAILVPWLEILRIGVVSLKQKKSGAKLFTIAHGVLVAVFIVYTLAVFVPSFSNFIGHFGDNLFLISFLGLALTISLLLSNERAATNKLLRKQLAELEKLSQKTIAQEQEKQHLLATQNERLEQEVEARTAELKASQAQLIQKEKLASLGELTAGIAHEIQNPLNFVNNFSEVSAELVAEQKEALAKGDLEEAGFIADDLSSNLHKINHHGGRAAAIVRGMLEHSRTDSGEKRPTDLNALVDEYLKIAYHGLRAKDKNFTCELVTDFDGKLSKVDVVPQEIGRVVLNLFNNALYAVNERAKQTSAPDYKPRVGVRTRRLADKVEVQVSDNGTGIPESIKAKIFQPFFTTKPTGEGTGLGLSLSYDIVTKGHGGTLTVESTEGKGTEFVLSLPTQHTTV</sequence>
<dbReference type="SUPFAM" id="SSF55874">
    <property type="entry name" value="ATPase domain of HSP90 chaperone/DNA topoisomerase II/histidine kinase"/>
    <property type="match status" value="1"/>
</dbReference>
<feature type="transmembrane region" description="Helical" evidence="5">
    <location>
        <begin position="321"/>
        <end position="341"/>
    </location>
</feature>
<dbReference type="PRINTS" id="PR00344">
    <property type="entry name" value="BCTRLSENSOR"/>
</dbReference>
<feature type="transmembrane region" description="Helical" evidence="5">
    <location>
        <begin position="377"/>
        <end position="400"/>
    </location>
</feature>
<dbReference type="eggNOG" id="COG4191">
    <property type="taxonomic scope" value="Bacteria"/>
</dbReference>
<dbReference type="EC" id="2.7.13.3" evidence="2"/>
<dbReference type="SUPFAM" id="SSF47384">
    <property type="entry name" value="Homodimeric domain of signal transducing histidine kinase"/>
    <property type="match status" value="1"/>
</dbReference>
<keyword evidence="5" id="KW-1133">Transmembrane helix</keyword>
<feature type="transmembrane region" description="Helical" evidence="5">
    <location>
        <begin position="347"/>
        <end position="365"/>
    </location>
</feature>
<organism evidence="7 8">
    <name type="scientific">Fibrisoma limi BUZ 3</name>
    <dbReference type="NCBI Taxonomy" id="1185876"/>
    <lineage>
        <taxon>Bacteria</taxon>
        <taxon>Pseudomonadati</taxon>
        <taxon>Bacteroidota</taxon>
        <taxon>Cytophagia</taxon>
        <taxon>Cytophagales</taxon>
        <taxon>Spirosomataceae</taxon>
        <taxon>Fibrisoma</taxon>
    </lineage>
</organism>
<dbReference type="InterPro" id="IPR008979">
    <property type="entry name" value="Galactose-bd-like_sf"/>
</dbReference>
<comment type="caution">
    <text evidence="7">The sequence shown here is derived from an EMBL/GenBank/DDBJ whole genome shotgun (WGS) entry which is preliminary data.</text>
</comment>
<dbReference type="Gene3D" id="2.60.120.260">
    <property type="entry name" value="Galactose-binding domain-like"/>
    <property type="match status" value="1"/>
</dbReference>
<keyword evidence="4" id="KW-0175">Coiled coil</keyword>
<comment type="catalytic activity">
    <reaction evidence="1">
        <text>ATP + protein L-histidine = ADP + protein N-phospho-L-histidine.</text>
        <dbReference type="EC" id="2.7.13.3"/>
    </reaction>
</comment>
<dbReference type="AlphaFoldDB" id="I2GK42"/>
<dbReference type="Pfam" id="PF07695">
    <property type="entry name" value="7TMR-DISM_7TM"/>
    <property type="match status" value="1"/>
</dbReference>
<keyword evidence="8" id="KW-1185">Reference proteome</keyword>
<dbReference type="InterPro" id="IPR011623">
    <property type="entry name" value="7TMR_DISM_rcpt_extracell_dom1"/>
</dbReference>
<evidence type="ECO:0000259" key="6">
    <source>
        <dbReference type="PROSITE" id="PS50109"/>
    </source>
</evidence>
<evidence type="ECO:0000256" key="4">
    <source>
        <dbReference type="SAM" id="Coils"/>
    </source>
</evidence>
<proteinExistence type="predicted"/>
<keyword evidence="5" id="KW-0812">Transmembrane</keyword>
<dbReference type="SMART" id="SM00387">
    <property type="entry name" value="HATPase_c"/>
    <property type="match status" value="1"/>
</dbReference>
<dbReference type="Pfam" id="PF02518">
    <property type="entry name" value="HATPase_c"/>
    <property type="match status" value="1"/>
</dbReference>
<dbReference type="CDD" id="cd00082">
    <property type="entry name" value="HisKA"/>
    <property type="match status" value="1"/>
</dbReference>
<dbReference type="InterPro" id="IPR036890">
    <property type="entry name" value="HATPase_C_sf"/>
</dbReference>
<keyword evidence="7" id="KW-0808">Transferase</keyword>
<evidence type="ECO:0000256" key="5">
    <source>
        <dbReference type="SAM" id="Phobius"/>
    </source>
</evidence>
<evidence type="ECO:0000313" key="7">
    <source>
        <dbReference type="EMBL" id="CCH54267.1"/>
    </source>
</evidence>
<dbReference type="InterPro" id="IPR005467">
    <property type="entry name" value="His_kinase_dom"/>
</dbReference>
<keyword evidence="3" id="KW-0597">Phosphoprotein</keyword>
<dbReference type="InterPro" id="IPR003661">
    <property type="entry name" value="HisK_dim/P_dom"/>
</dbReference>
<feature type="transmembrane region" description="Helical" evidence="5">
    <location>
        <begin position="230"/>
        <end position="248"/>
    </location>
</feature>
<protein>
    <recommendedName>
        <fullName evidence="2">histidine kinase</fullName>
        <ecNumber evidence="2">2.7.13.3</ecNumber>
    </recommendedName>
</protein>
<dbReference type="GO" id="GO:0000155">
    <property type="term" value="F:phosphorelay sensor kinase activity"/>
    <property type="evidence" value="ECO:0007669"/>
    <property type="project" value="InterPro"/>
</dbReference>
<dbReference type="Proteomes" id="UP000009309">
    <property type="component" value="Unassembled WGS sequence"/>
</dbReference>
<dbReference type="SUPFAM" id="SSF49785">
    <property type="entry name" value="Galactose-binding domain-like"/>
    <property type="match status" value="1"/>
</dbReference>
<dbReference type="InterPro" id="IPR036097">
    <property type="entry name" value="HisK_dim/P_sf"/>
</dbReference>
<accession>I2GK42</accession>
<evidence type="ECO:0000256" key="1">
    <source>
        <dbReference type="ARBA" id="ARBA00000085"/>
    </source>
</evidence>
<dbReference type="STRING" id="1185876.BN8_03423"/>
<feature type="transmembrane region" description="Helical" evidence="5">
    <location>
        <begin position="412"/>
        <end position="430"/>
    </location>
</feature>
<gene>
    <name evidence="7" type="ORF">BN8_03423</name>
</gene>
<dbReference type="Gene3D" id="3.30.565.10">
    <property type="entry name" value="Histidine kinase-like ATPase, C-terminal domain"/>
    <property type="match status" value="1"/>
</dbReference>
<evidence type="ECO:0000313" key="8">
    <source>
        <dbReference type="Proteomes" id="UP000009309"/>
    </source>
</evidence>
<dbReference type="PROSITE" id="PS50109">
    <property type="entry name" value="HIS_KIN"/>
    <property type="match status" value="1"/>
</dbReference>
<feature type="transmembrane region" description="Helical" evidence="5">
    <location>
        <begin position="292"/>
        <end position="314"/>
    </location>
</feature>
<dbReference type="Gene3D" id="1.10.287.130">
    <property type="match status" value="1"/>
</dbReference>